<evidence type="ECO:0000313" key="1">
    <source>
        <dbReference type="EMBL" id="KEF50942.1"/>
    </source>
</evidence>
<accession>A0A072NU99</accession>
<dbReference type="AlphaFoldDB" id="A0A072NU99"/>
<dbReference type="EMBL" id="AMGV01000041">
    <property type="protein sequence ID" value="KEF50942.1"/>
    <property type="molecule type" value="Genomic_DNA"/>
</dbReference>
<reference evidence="1 2" key="1">
    <citation type="submission" date="2013-03" db="EMBL/GenBank/DDBJ databases">
        <title>The Genome Sequence of Exophiala aquamarina CBS 119918.</title>
        <authorList>
            <consortium name="The Broad Institute Genomics Platform"/>
            <person name="Cuomo C."/>
            <person name="de Hoog S."/>
            <person name="Gorbushina A."/>
            <person name="Walker B."/>
            <person name="Young S.K."/>
            <person name="Zeng Q."/>
            <person name="Gargeya S."/>
            <person name="Fitzgerald M."/>
            <person name="Haas B."/>
            <person name="Abouelleil A."/>
            <person name="Allen A.W."/>
            <person name="Alvarado L."/>
            <person name="Arachchi H.M."/>
            <person name="Berlin A.M."/>
            <person name="Chapman S.B."/>
            <person name="Gainer-Dewar J."/>
            <person name="Goldberg J."/>
            <person name="Griggs A."/>
            <person name="Gujja S."/>
            <person name="Hansen M."/>
            <person name="Howarth C."/>
            <person name="Imamovic A."/>
            <person name="Ireland A."/>
            <person name="Larimer J."/>
            <person name="McCowan C."/>
            <person name="Murphy C."/>
            <person name="Pearson M."/>
            <person name="Poon T.W."/>
            <person name="Priest M."/>
            <person name="Roberts A."/>
            <person name="Saif S."/>
            <person name="Shea T."/>
            <person name="Sisk P."/>
            <person name="Sykes S."/>
            <person name="Wortman J."/>
            <person name="Nusbaum C."/>
            <person name="Birren B."/>
        </authorList>
    </citation>
    <scope>NUCLEOTIDE SEQUENCE [LARGE SCALE GENOMIC DNA]</scope>
    <source>
        <strain evidence="1 2">CBS 119918</strain>
    </source>
</reference>
<evidence type="ECO:0000313" key="2">
    <source>
        <dbReference type="Proteomes" id="UP000027920"/>
    </source>
</evidence>
<sequence length="51" mass="5958">MRPSGCGTRARAKNSTNSRIYRLSQKSNLQSAIRLYSLIEELYPSTIEYFW</sequence>
<protein>
    <submittedName>
        <fullName evidence="1">Uncharacterized protein</fullName>
    </submittedName>
</protein>
<comment type="caution">
    <text evidence="1">The sequence shown here is derived from an EMBL/GenBank/DDBJ whole genome shotgun (WGS) entry which is preliminary data.</text>
</comment>
<name>A0A072NU99_9EURO</name>
<dbReference type="VEuPathDB" id="FungiDB:A1O9_13004"/>
<keyword evidence="2" id="KW-1185">Reference proteome</keyword>
<dbReference type="Proteomes" id="UP000027920">
    <property type="component" value="Unassembled WGS sequence"/>
</dbReference>
<gene>
    <name evidence="1" type="ORF">A1O9_13004</name>
</gene>
<dbReference type="HOGENOM" id="CLU_3106337_0_0_1"/>
<dbReference type="RefSeq" id="XP_013253532.1">
    <property type="nucleotide sequence ID" value="XM_013398078.1"/>
</dbReference>
<dbReference type="GeneID" id="25287897"/>
<organism evidence="1 2">
    <name type="scientific">Exophiala aquamarina CBS 119918</name>
    <dbReference type="NCBI Taxonomy" id="1182545"/>
    <lineage>
        <taxon>Eukaryota</taxon>
        <taxon>Fungi</taxon>
        <taxon>Dikarya</taxon>
        <taxon>Ascomycota</taxon>
        <taxon>Pezizomycotina</taxon>
        <taxon>Eurotiomycetes</taxon>
        <taxon>Chaetothyriomycetidae</taxon>
        <taxon>Chaetothyriales</taxon>
        <taxon>Herpotrichiellaceae</taxon>
        <taxon>Exophiala</taxon>
    </lineage>
</organism>
<proteinExistence type="predicted"/>